<dbReference type="RefSeq" id="WP_078525470.1">
    <property type="nucleotide sequence ID" value="NZ_CP019875.1"/>
</dbReference>
<evidence type="ECO:0000313" key="5">
    <source>
        <dbReference type="Proteomes" id="UP000247512"/>
    </source>
</evidence>
<proteinExistence type="predicted"/>
<evidence type="ECO:0000313" key="2">
    <source>
        <dbReference type="EMBL" id="AQU87567.1"/>
    </source>
</evidence>
<evidence type="ECO:0000313" key="3">
    <source>
        <dbReference type="EMBL" id="PYD67064.1"/>
    </source>
</evidence>
<evidence type="ECO:0000256" key="1">
    <source>
        <dbReference type="SAM" id="MobiDB-lite"/>
    </source>
</evidence>
<reference evidence="2" key="2">
    <citation type="submission" date="2017-02" db="EMBL/GenBank/DDBJ databases">
        <authorList>
            <person name="Zhang H."/>
        </authorList>
    </citation>
    <scope>NUCLEOTIDE SEQUENCE</scope>
    <source>
        <strain evidence="2">RZS01</strain>
    </source>
</reference>
<gene>
    <name evidence="2" type="ORF">B0W47_08870</name>
    <name evidence="3" type="ORF">CDI09_05280</name>
</gene>
<protein>
    <submittedName>
        <fullName evidence="2">Uncharacterized protein</fullName>
    </submittedName>
</protein>
<dbReference type="AlphaFoldDB" id="A0A9N7H0V7"/>
<accession>A0A9N7H0V7</accession>
<dbReference type="Proteomes" id="UP000189683">
    <property type="component" value="Chromosome"/>
</dbReference>
<reference evidence="4" key="1">
    <citation type="submission" date="2017-02" db="EMBL/GenBank/DDBJ databases">
        <title>zhang.</title>
        <authorList>
            <person name="Zhang H."/>
        </authorList>
    </citation>
    <scope>NUCLEOTIDE SEQUENCE [LARGE SCALE GENOMIC DNA]</scope>
    <source>
        <strain evidence="4">RZS01</strain>
    </source>
</reference>
<feature type="region of interest" description="Disordered" evidence="1">
    <location>
        <begin position="29"/>
        <end position="49"/>
    </location>
</feature>
<name>A0A9N7H0V7_9PROT</name>
<sequence length="92" mass="9945">MLIDLPAIITSHSRTGLQARGAHAQALAARNTTMPSGHTGQTPGGSLPRLMVPKLFATTHTTRDPKKRGCLTETRGNAHANRHDHYVLWPAC</sequence>
<keyword evidence="5" id="KW-1185">Reference proteome</keyword>
<dbReference type="EMBL" id="NIRT01000006">
    <property type="protein sequence ID" value="PYD67064.1"/>
    <property type="molecule type" value="Genomic_DNA"/>
</dbReference>
<dbReference type="KEGG" id="kna:B0W47_08870"/>
<organism evidence="2 4">
    <name type="scientific">Komagataeibacter nataicola</name>
    <dbReference type="NCBI Taxonomy" id="265960"/>
    <lineage>
        <taxon>Bacteria</taxon>
        <taxon>Pseudomonadati</taxon>
        <taxon>Pseudomonadota</taxon>
        <taxon>Alphaproteobacteria</taxon>
        <taxon>Acetobacterales</taxon>
        <taxon>Acetobacteraceae</taxon>
        <taxon>Komagataeibacter</taxon>
    </lineage>
</organism>
<evidence type="ECO:0000313" key="4">
    <source>
        <dbReference type="Proteomes" id="UP000189683"/>
    </source>
</evidence>
<dbReference type="Proteomes" id="UP000247512">
    <property type="component" value="Unassembled WGS sequence"/>
</dbReference>
<feature type="compositionally biased region" description="Polar residues" evidence="1">
    <location>
        <begin position="31"/>
        <end position="41"/>
    </location>
</feature>
<dbReference type="EMBL" id="CP019875">
    <property type="protein sequence ID" value="AQU87567.1"/>
    <property type="molecule type" value="Genomic_DNA"/>
</dbReference>
<reference evidence="3 5" key="3">
    <citation type="submission" date="2017-06" db="EMBL/GenBank/DDBJ databases">
        <title>A draft genome sequence of Komagataeibacter nataicola LMG 1536.</title>
        <authorList>
            <person name="Skraban J."/>
            <person name="Cleenwerck I."/>
            <person name="Vandamme P."/>
            <person name="Trcek J."/>
        </authorList>
    </citation>
    <scope>NUCLEOTIDE SEQUENCE [LARGE SCALE GENOMIC DNA]</scope>
    <source>
        <strain evidence="3 5">LMG 1536</strain>
    </source>
</reference>